<evidence type="ECO:0000313" key="7">
    <source>
        <dbReference type="Proteomes" id="UP000014760"/>
    </source>
</evidence>
<dbReference type="EMBL" id="AMQN01000661">
    <property type="status" value="NOT_ANNOTATED_CDS"/>
    <property type="molecule type" value="Genomic_DNA"/>
</dbReference>
<reference evidence="6" key="3">
    <citation type="submission" date="2015-06" db="UniProtKB">
        <authorList>
            <consortium name="EnsemblMetazoa"/>
        </authorList>
    </citation>
    <scope>IDENTIFICATION</scope>
</reference>
<dbReference type="InterPro" id="IPR017938">
    <property type="entry name" value="Riboflavin_synthase-like_b-brl"/>
</dbReference>
<dbReference type="PRINTS" id="PR00410">
    <property type="entry name" value="PHEHYDRXLASE"/>
</dbReference>
<sequence>IISSARVTQINDVSPTVKKVCLKIEEEQMTFKAGQWLDFFIPALSTVGGYSMCSAPSQMLQNQSLSLAIKFSQHPPAHWIHNQCQVGSEVKVRVGGDFFYDPKPGQGDDLLLVAGGVGINPMLSIIQHVADLKSQGEMHENSVILLYSAKSLEELIFKVDLKQFCSMLLCSMFLYGRITQEVISSTLKEHFADSGRLQSYICGPSPMIDAMEQYLMSNGISNQQIHYEKWW</sequence>
<feature type="non-terminal residue" evidence="5">
    <location>
        <position position="1"/>
    </location>
</feature>
<keyword evidence="7" id="KW-1185">Reference proteome</keyword>
<dbReference type="InterPro" id="IPR052128">
    <property type="entry name" value="Oxidoreductase_NAD-binding"/>
</dbReference>
<accession>R7V9E1</accession>
<dbReference type="GO" id="GO:0005739">
    <property type="term" value="C:mitochondrion"/>
    <property type="evidence" value="ECO:0007669"/>
    <property type="project" value="TreeGrafter"/>
</dbReference>
<dbReference type="Proteomes" id="UP000014760">
    <property type="component" value="Unassembled WGS sequence"/>
</dbReference>
<dbReference type="OrthoDB" id="436496at2759"/>
<dbReference type="STRING" id="283909.R7V9E1"/>
<feature type="domain" description="FAD-binding FR-type" evidence="4">
    <location>
        <begin position="1"/>
        <end position="102"/>
    </location>
</feature>
<evidence type="ECO:0000259" key="4">
    <source>
        <dbReference type="PROSITE" id="PS51384"/>
    </source>
</evidence>
<protein>
    <recommendedName>
        <fullName evidence="3">Oxidoreductase NAD-binding domain-containing protein 1</fullName>
    </recommendedName>
</protein>
<dbReference type="InterPro" id="IPR017927">
    <property type="entry name" value="FAD-bd_FR_type"/>
</dbReference>
<proteinExistence type="predicted"/>
<dbReference type="Gene3D" id="2.40.30.10">
    <property type="entry name" value="Translation factors"/>
    <property type="match status" value="1"/>
</dbReference>
<dbReference type="SUPFAM" id="SSF63380">
    <property type="entry name" value="Riboflavin synthase domain-like"/>
    <property type="match status" value="1"/>
</dbReference>
<evidence type="ECO:0000256" key="3">
    <source>
        <dbReference type="ARBA" id="ARBA00040516"/>
    </source>
</evidence>
<reference evidence="7" key="1">
    <citation type="submission" date="2012-12" db="EMBL/GenBank/DDBJ databases">
        <authorList>
            <person name="Hellsten U."/>
            <person name="Grimwood J."/>
            <person name="Chapman J.A."/>
            <person name="Shapiro H."/>
            <person name="Aerts A."/>
            <person name="Otillar R.P."/>
            <person name="Terry A.Y."/>
            <person name="Boore J.L."/>
            <person name="Simakov O."/>
            <person name="Marletaz F."/>
            <person name="Cho S.-J."/>
            <person name="Edsinger-Gonzales E."/>
            <person name="Havlak P."/>
            <person name="Kuo D.-H."/>
            <person name="Larsson T."/>
            <person name="Lv J."/>
            <person name="Arendt D."/>
            <person name="Savage R."/>
            <person name="Osoegawa K."/>
            <person name="de Jong P."/>
            <person name="Lindberg D.R."/>
            <person name="Seaver E.C."/>
            <person name="Weisblat D.A."/>
            <person name="Putnam N.H."/>
            <person name="Grigoriev I.V."/>
            <person name="Rokhsar D.S."/>
        </authorList>
    </citation>
    <scope>NUCLEOTIDE SEQUENCE</scope>
    <source>
        <strain evidence="7">I ESC-2004</strain>
    </source>
</reference>
<dbReference type="SUPFAM" id="SSF52343">
    <property type="entry name" value="Ferredoxin reductase-like, C-terminal NADP-linked domain"/>
    <property type="match status" value="1"/>
</dbReference>
<dbReference type="Gene3D" id="3.40.50.80">
    <property type="entry name" value="Nucleotide-binding domain of ferredoxin-NADP reductase (FNR) module"/>
    <property type="match status" value="1"/>
</dbReference>
<organism evidence="5">
    <name type="scientific">Capitella teleta</name>
    <name type="common">Polychaete worm</name>
    <dbReference type="NCBI Taxonomy" id="283909"/>
    <lineage>
        <taxon>Eukaryota</taxon>
        <taxon>Metazoa</taxon>
        <taxon>Spiralia</taxon>
        <taxon>Lophotrochozoa</taxon>
        <taxon>Annelida</taxon>
        <taxon>Polychaeta</taxon>
        <taxon>Sedentaria</taxon>
        <taxon>Scolecida</taxon>
        <taxon>Capitellidae</taxon>
        <taxon>Capitella</taxon>
    </lineage>
</organism>
<dbReference type="PROSITE" id="PS51384">
    <property type="entry name" value="FAD_FR"/>
    <property type="match status" value="1"/>
</dbReference>
<dbReference type="EMBL" id="AMQN01000662">
    <property type="status" value="NOT_ANNOTATED_CDS"/>
    <property type="molecule type" value="Genomic_DNA"/>
</dbReference>
<dbReference type="HOGENOM" id="CLU_003827_7_1_1"/>
<dbReference type="AlphaFoldDB" id="R7V9E1"/>
<name>R7V9E1_CAPTE</name>
<keyword evidence="2" id="KW-0520">NAD</keyword>
<dbReference type="CDD" id="cd00322">
    <property type="entry name" value="FNR_like"/>
    <property type="match status" value="1"/>
</dbReference>
<evidence type="ECO:0000313" key="6">
    <source>
        <dbReference type="EnsemblMetazoa" id="CapteP121106"/>
    </source>
</evidence>
<keyword evidence="1" id="KW-0560">Oxidoreductase</keyword>
<dbReference type="OMA" id="WIDFFIP"/>
<dbReference type="EnsemblMetazoa" id="CapteT121106">
    <property type="protein sequence ID" value="CapteP121106"/>
    <property type="gene ID" value="CapteG121106"/>
</dbReference>
<dbReference type="PANTHER" id="PTHR46505">
    <property type="entry name" value="OXIDOREDUCTASE NAD-BINDING DOMAIN-CONTAINING PROTEIN 1"/>
    <property type="match status" value="1"/>
</dbReference>
<dbReference type="Pfam" id="PF00175">
    <property type="entry name" value="NAD_binding_1"/>
    <property type="match status" value="1"/>
</dbReference>
<dbReference type="InterPro" id="IPR039261">
    <property type="entry name" value="FNR_nucleotide-bd"/>
</dbReference>
<dbReference type="PANTHER" id="PTHR46505:SF1">
    <property type="entry name" value="OXIDOREDUCTASE NAD-BINDING DOMAIN-CONTAINING PROTEIN 1"/>
    <property type="match status" value="1"/>
</dbReference>
<evidence type="ECO:0000313" key="5">
    <source>
        <dbReference type="EMBL" id="ELU15473.1"/>
    </source>
</evidence>
<evidence type="ECO:0000256" key="2">
    <source>
        <dbReference type="ARBA" id="ARBA00023027"/>
    </source>
</evidence>
<dbReference type="GO" id="GO:0016491">
    <property type="term" value="F:oxidoreductase activity"/>
    <property type="evidence" value="ECO:0007669"/>
    <property type="project" value="UniProtKB-KW"/>
</dbReference>
<dbReference type="EMBL" id="KB293808">
    <property type="protein sequence ID" value="ELU15473.1"/>
    <property type="molecule type" value="Genomic_DNA"/>
</dbReference>
<reference evidence="5 7" key="2">
    <citation type="journal article" date="2013" name="Nature">
        <title>Insights into bilaterian evolution from three spiralian genomes.</title>
        <authorList>
            <person name="Simakov O."/>
            <person name="Marletaz F."/>
            <person name="Cho S.J."/>
            <person name="Edsinger-Gonzales E."/>
            <person name="Havlak P."/>
            <person name="Hellsten U."/>
            <person name="Kuo D.H."/>
            <person name="Larsson T."/>
            <person name="Lv J."/>
            <person name="Arendt D."/>
            <person name="Savage R."/>
            <person name="Osoegawa K."/>
            <person name="de Jong P."/>
            <person name="Grimwood J."/>
            <person name="Chapman J.A."/>
            <person name="Shapiro H."/>
            <person name="Aerts A."/>
            <person name="Otillar R.P."/>
            <person name="Terry A.Y."/>
            <person name="Boore J.L."/>
            <person name="Grigoriev I.V."/>
            <person name="Lindberg D.R."/>
            <person name="Seaver E.C."/>
            <person name="Weisblat D.A."/>
            <person name="Putnam N.H."/>
            <person name="Rokhsar D.S."/>
        </authorList>
    </citation>
    <scope>NUCLEOTIDE SEQUENCE</scope>
    <source>
        <strain evidence="5 7">I ESC-2004</strain>
    </source>
</reference>
<evidence type="ECO:0000256" key="1">
    <source>
        <dbReference type="ARBA" id="ARBA00023002"/>
    </source>
</evidence>
<gene>
    <name evidence="5" type="ORF">CAPTEDRAFT_121106</name>
</gene>
<dbReference type="InterPro" id="IPR001433">
    <property type="entry name" value="OxRdtase_FAD/NAD-bd"/>
</dbReference>